<comment type="caution">
    <text evidence="2">The sequence shown here is derived from an EMBL/GenBank/DDBJ whole genome shotgun (WGS) entry which is preliminary data.</text>
</comment>
<name>A0A8H6FQ07_9LECA</name>
<organism evidence="2 3">
    <name type="scientific">Letharia columbiana</name>
    <dbReference type="NCBI Taxonomy" id="112416"/>
    <lineage>
        <taxon>Eukaryota</taxon>
        <taxon>Fungi</taxon>
        <taxon>Dikarya</taxon>
        <taxon>Ascomycota</taxon>
        <taxon>Pezizomycotina</taxon>
        <taxon>Lecanoromycetes</taxon>
        <taxon>OSLEUM clade</taxon>
        <taxon>Lecanoromycetidae</taxon>
        <taxon>Lecanorales</taxon>
        <taxon>Lecanorineae</taxon>
        <taxon>Parmeliaceae</taxon>
        <taxon>Letharia</taxon>
    </lineage>
</organism>
<accession>A0A8H6FQ07</accession>
<dbReference type="Proteomes" id="UP000578531">
    <property type="component" value="Unassembled WGS sequence"/>
</dbReference>
<dbReference type="AlphaFoldDB" id="A0A8H6FQ07"/>
<feature type="region of interest" description="Disordered" evidence="1">
    <location>
        <begin position="30"/>
        <end position="134"/>
    </location>
</feature>
<feature type="region of interest" description="Disordered" evidence="1">
    <location>
        <begin position="324"/>
        <end position="420"/>
    </location>
</feature>
<feature type="compositionally biased region" description="Basic and acidic residues" evidence="1">
    <location>
        <begin position="324"/>
        <end position="350"/>
    </location>
</feature>
<evidence type="ECO:0000313" key="3">
    <source>
        <dbReference type="Proteomes" id="UP000578531"/>
    </source>
</evidence>
<feature type="compositionally biased region" description="Basic and acidic residues" evidence="1">
    <location>
        <begin position="495"/>
        <end position="515"/>
    </location>
</feature>
<feature type="compositionally biased region" description="Polar residues" evidence="1">
    <location>
        <begin position="380"/>
        <end position="394"/>
    </location>
</feature>
<evidence type="ECO:0000313" key="2">
    <source>
        <dbReference type="EMBL" id="KAF6232534.1"/>
    </source>
</evidence>
<reference evidence="2 3" key="1">
    <citation type="journal article" date="2020" name="Genomics">
        <title>Complete, high-quality genomes from long-read metagenomic sequencing of two wolf lichen thalli reveals enigmatic genome architecture.</title>
        <authorList>
            <person name="McKenzie S.K."/>
            <person name="Walston R.F."/>
            <person name="Allen J.L."/>
        </authorList>
    </citation>
    <scope>NUCLEOTIDE SEQUENCE [LARGE SCALE GENOMIC DNA]</scope>
    <source>
        <strain evidence="2">WasteWater2</strain>
    </source>
</reference>
<feature type="compositionally biased region" description="Basic residues" evidence="1">
    <location>
        <begin position="55"/>
        <end position="66"/>
    </location>
</feature>
<keyword evidence="3" id="KW-1185">Reference proteome</keyword>
<dbReference type="RefSeq" id="XP_037161960.1">
    <property type="nucleotide sequence ID" value="XM_037311093.1"/>
</dbReference>
<protein>
    <submittedName>
        <fullName evidence="2">Uncharacterized protein</fullName>
    </submittedName>
</protein>
<feature type="compositionally biased region" description="Basic and acidic residues" evidence="1">
    <location>
        <begin position="395"/>
        <end position="404"/>
    </location>
</feature>
<sequence>MAGQPRYTAMDVPYLLERDTTANDTVRVCMPQRRPAREHDRYEDDEEMTPPRYGQSRRGKNLRHVGRGLASQDRDIYPPLEQQYNDLGPAEHGRRGRRYPSPPPYDAADEELEFDRRGRRRNRGPISYDEADGGFIFDDELHGDSRRHRLRSDRLPSPARDIGMGHFDQWPYLDTNLNLRSLHAPRGLRGSRDMDVDYLSGLRPQVRRGMEPRLNNYDSFPDNYDNYFDMGWRLDRRDLGRAGRYRTEYCFQDDFDDDHLQDSIYEARRHLRNRLRGYHPSDLTIRSVFDDYRDEFTGEIRAPTAAEIIHRAFLIEMHHELDAGDRERERQEAEDFEVHDIGRDLPDRRGRMPRVAGPRPADIWDGDVEFHRVWRGDPSQPHQAGNRQSPPQDQRANDNVDRSRGRNQQAPPSYDSVTPAQVAARVQAELANDANHPAVAAAVAYATAEGVAEEVPRDQQHAPAPVAHAKIRDAPRDGAGAFNNPNNLGAAPRETSIDRARPSPAEVGDHGRCPDSSDSGADTPDDGSETSRAGDDNSEGGAFLQSAIHITL</sequence>
<dbReference type="OrthoDB" id="5405065at2759"/>
<proteinExistence type="predicted"/>
<dbReference type="EMBL" id="JACCJC010000047">
    <property type="protein sequence ID" value="KAF6232534.1"/>
    <property type="molecule type" value="Genomic_DNA"/>
</dbReference>
<evidence type="ECO:0000256" key="1">
    <source>
        <dbReference type="SAM" id="MobiDB-lite"/>
    </source>
</evidence>
<feature type="region of interest" description="Disordered" evidence="1">
    <location>
        <begin position="452"/>
        <end position="552"/>
    </location>
</feature>
<feature type="compositionally biased region" description="Polar residues" evidence="1">
    <location>
        <begin position="406"/>
        <end position="419"/>
    </location>
</feature>
<gene>
    <name evidence="2" type="ORF">HO173_009202</name>
</gene>
<dbReference type="GeneID" id="59290854"/>